<dbReference type="PROSITE" id="PS51419">
    <property type="entry name" value="RAB"/>
    <property type="match status" value="1"/>
</dbReference>
<dbReference type="InterPro" id="IPR051641">
    <property type="entry name" value="RGK_GTP-binding_reg"/>
</dbReference>
<dbReference type="SMART" id="SM00173">
    <property type="entry name" value="RAS"/>
    <property type="match status" value="1"/>
</dbReference>
<dbReference type="PANTHER" id="PTHR45775">
    <property type="entry name" value="RAD, GEM/KIR FAMILY MEMBER 2, ISOFORM C"/>
    <property type="match status" value="1"/>
</dbReference>
<accession>A0A8S2FXS1</accession>
<keyword evidence="2" id="KW-0597">Phosphoprotein</keyword>
<organism evidence="3 5">
    <name type="scientific">Didymodactylos carnosus</name>
    <dbReference type="NCBI Taxonomy" id="1234261"/>
    <lineage>
        <taxon>Eukaryota</taxon>
        <taxon>Metazoa</taxon>
        <taxon>Spiralia</taxon>
        <taxon>Gnathifera</taxon>
        <taxon>Rotifera</taxon>
        <taxon>Eurotatoria</taxon>
        <taxon>Bdelloidea</taxon>
        <taxon>Philodinida</taxon>
        <taxon>Philodinidae</taxon>
        <taxon>Didymodactylos</taxon>
    </lineage>
</organism>
<evidence type="ECO:0000313" key="4">
    <source>
        <dbReference type="EMBL" id="CAF4386706.1"/>
    </source>
</evidence>
<dbReference type="PROSITE" id="PS51421">
    <property type="entry name" value="RAS"/>
    <property type="match status" value="1"/>
</dbReference>
<name>A0A8S2FXS1_9BILA</name>
<comment type="caution">
    <text evidence="3">The sequence shown here is derived from an EMBL/GenBank/DDBJ whole genome shotgun (WGS) entry which is preliminary data.</text>
</comment>
<dbReference type="SUPFAM" id="SSF52540">
    <property type="entry name" value="P-loop containing nucleoside triphosphate hydrolases"/>
    <property type="match status" value="1"/>
</dbReference>
<comment type="similarity">
    <text evidence="1">Belongs to the small GTPase superfamily. RGK family.</text>
</comment>
<gene>
    <name evidence="3" type="ORF">OVA965_LOCUS41227</name>
    <name evidence="4" type="ORF">TMI583_LOCUS42820</name>
</gene>
<dbReference type="EMBL" id="CAJOBA010070160">
    <property type="protein sequence ID" value="CAF4386706.1"/>
    <property type="molecule type" value="Genomic_DNA"/>
</dbReference>
<feature type="non-terminal residue" evidence="3">
    <location>
        <position position="155"/>
    </location>
</feature>
<dbReference type="GO" id="GO:0005246">
    <property type="term" value="F:calcium channel regulator activity"/>
    <property type="evidence" value="ECO:0007669"/>
    <property type="project" value="TreeGrafter"/>
</dbReference>
<dbReference type="InterPro" id="IPR027417">
    <property type="entry name" value="P-loop_NTPase"/>
</dbReference>
<protein>
    <submittedName>
        <fullName evidence="3">Uncharacterized protein</fullName>
    </submittedName>
</protein>
<dbReference type="GO" id="GO:0005525">
    <property type="term" value="F:GTP binding"/>
    <property type="evidence" value="ECO:0007669"/>
    <property type="project" value="InterPro"/>
</dbReference>
<dbReference type="GO" id="GO:0005886">
    <property type="term" value="C:plasma membrane"/>
    <property type="evidence" value="ECO:0007669"/>
    <property type="project" value="TreeGrafter"/>
</dbReference>
<dbReference type="SMART" id="SM00175">
    <property type="entry name" value="RAB"/>
    <property type="match status" value="1"/>
</dbReference>
<sequence length="155" mass="17847">VKCSDEGDAYVIVYSITDRQSFQIASNLAKNIRERDKDTDKHIPIILVGNKSDLVRKRVVSKEAARQTAFKYDCKLVETSAAINDKVDDLLAGTLKQIRINEYNHERRKTITNESEIKQKPSKNVFIKFLNVFRKKPRIPADVENLYTGLRQSYS</sequence>
<reference evidence="3" key="1">
    <citation type="submission" date="2021-02" db="EMBL/GenBank/DDBJ databases">
        <authorList>
            <person name="Nowell W R."/>
        </authorList>
    </citation>
    <scope>NUCLEOTIDE SEQUENCE</scope>
</reference>
<proteinExistence type="inferred from homology"/>
<dbReference type="PRINTS" id="PR00449">
    <property type="entry name" value="RASTRNSFRMNG"/>
</dbReference>
<dbReference type="EMBL" id="CAJNOK010046932">
    <property type="protein sequence ID" value="CAF1585425.1"/>
    <property type="molecule type" value="Genomic_DNA"/>
</dbReference>
<evidence type="ECO:0000313" key="5">
    <source>
        <dbReference type="Proteomes" id="UP000677228"/>
    </source>
</evidence>
<evidence type="ECO:0000256" key="1">
    <source>
        <dbReference type="ARBA" id="ARBA00008846"/>
    </source>
</evidence>
<dbReference type="Pfam" id="PF00071">
    <property type="entry name" value="Ras"/>
    <property type="match status" value="1"/>
</dbReference>
<dbReference type="AlphaFoldDB" id="A0A8S2FXS1"/>
<dbReference type="Gene3D" id="3.40.50.300">
    <property type="entry name" value="P-loop containing nucleotide triphosphate hydrolases"/>
    <property type="match status" value="1"/>
</dbReference>
<dbReference type="PANTHER" id="PTHR45775:SF6">
    <property type="entry name" value="RAD, GEM_KIR FAMILY MEMBER 2, ISOFORM C"/>
    <property type="match status" value="1"/>
</dbReference>
<dbReference type="Proteomes" id="UP000677228">
    <property type="component" value="Unassembled WGS sequence"/>
</dbReference>
<dbReference type="Proteomes" id="UP000682733">
    <property type="component" value="Unassembled WGS sequence"/>
</dbReference>
<evidence type="ECO:0000256" key="2">
    <source>
        <dbReference type="ARBA" id="ARBA00022553"/>
    </source>
</evidence>
<dbReference type="InterPro" id="IPR001806">
    <property type="entry name" value="Small_GTPase"/>
</dbReference>
<dbReference type="GO" id="GO:0003924">
    <property type="term" value="F:GTPase activity"/>
    <property type="evidence" value="ECO:0007669"/>
    <property type="project" value="InterPro"/>
</dbReference>
<evidence type="ECO:0000313" key="3">
    <source>
        <dbReference type="EMBL" id="CAF1585425.1"/>
    </source>
</evidence>